<organism evidence="2 3">
    <name type="scientific">Rudanella paleaurantiibacter</name>
    <dbReference type="NCBI Taxonomy" id="2614655"/>
    <lineage>
        <taxon>Bacteria</taxon>
        <taxon>Pseudomonadati</taxon>
        <taxon>Bacteroidota</taxon>
        <taxon>Cytophagia</taxon>
        <taxon>Cytophagales</taxon>
        <taxon>Cytophagaceae</taxon>
        <taxon>Rudanella</taxon>
    </lineage>
</organism>
<gene>
    <name evidence="2" type="ORF">F5984_23890</name>
</gene>
<protein>
    <submittedName>
        <fullName evidence="2">Uncharacterized protein</fullName>
    </submittedName>
</protein>
<dbReference type="EMBL" id="WELI01000014">
    <property type="protein sequence ID" value="KAB7726673.1"/>
    <property type="molecule type" value="Genomic_DNA"/>
</dbReference>
<evidence type="ECO:0000313" key="2">
    <source>
        <dbReference type="EMBL" id="KAB7726673.1"/>
    </source>
</evidence>
<proteinExistence type="predicted"/>
<dbReference type="PROSITE" id="PS51257">
    <property type="entry name" value="PROKAR_LIPOPROTEIN"/>
    <property type="match status" value="1"/>
</dbReference>
<feature type="region of interest" description="Disordered" evidence="1">
    <location>
        <begin position="137"/>
        <end position="159"/>
    </location>
</feature>
<comment type="caution">
    <text evidence="2">The sequence shown here is derived from an EMBL/GenBank/DDBJ whole genome shotgun (WGS) entry which is preliminary data.</text>
</comment>
<reference evidence="2 3" key="1">
    <citation type="submission" date="2019-10" db="EMBL/GenBank/DDBJ databases">
        <title>Rudanella paleaurantiibacter sp. nov., isolated from sludge.</title>
        <authorList>
            <person name="Xu S.Q."/>
        </authorList>
    </citation>
    <scope>NUCLEOTIDE SEQUENCE [LARGE SCALE GENOMIC DNA]</scope>
    <source>
        <strain evidence="2 3">HX-22-17</strain>
    </source>
</reference>
<dbReference type="RefSeq" id="WP_152126746.1">
    <property type="nucleotide sequence ID" value="NZ_WELI01000014.1"/>
</dbReference>
<evidence type="ECO:0000313" key="3">
    <source>
        <dbReference type="Proteomes" id="UP000488299"/>
    </source>
</evidence>
<name>A0A7J5TT19_9BACT</name>
<sequence length="159" mass="17096">MRKQRILLFLWAGLTACSGNTGSSETGASSATKDVPESFVGAWVNDVPARTPPDPQPDHYDRTEYVIQKSGGITTLTKYAAAVDLKTGKEWFRNLSAGPLTCTYIQDRACLACGADQQPVKDSLFVKSGKLVNQSPLASNRTAAGRGPLVLTRKPDNKP</sequence>
<evidence type="ECO:0000256" key="1">
    <source>
        <dbReference type="SAM" id="MobiDB-lite"/>
    </source>
</evidence>
<dbReference type="Proteomes" id="UP000488299">
    <property type="component" value="Unassembled WGS sequence"/>
</dbReference>
<keyword evidence="3" id="KW-1185">Reference proteome</keyword>
<dbReference type="AlphaFoldDB" id="A0A7J5TT19"/>
<accession>A0A7J5TT19</accession>